<comment type="subcellular location">
    <subcellularLocation>
        <location evidence="2">Cell membrane</location>
        <topology evidence="2">Multi-pass membrane protein</topology>
    </subcellularLocation>
</comment>
<keyword evidence="15" id="KW-1185">Reference proteome</keyword>
<dbReference type="AlphaFoldDB" id="C4GCR9"/>
<evidence type="ECO:0000256" key="6">
    <source>
        <dbReference type="ARBA" id="ARBA00022449"/>
    </source>
</evidence>
<feature type="transmembrane region" description="Helical" evidence="13">
    <location>
        <begin position="393"/>
        <end position="416"/>
    </location>
</feature>
<dbReference type="PIRSF" id="PIRSF006603">
    <property type="entry name" value="DinF"/>
    <property type="match status" value="1"/>
</dbReference>
<evidence type="ECO:0000313" key="15">
    <source>
        <dbReference type="Proteomes" id="UP000003494"/>
    </source>
</evidence>
<feature type="transmembrane region" description="Helical" evidence="13">
    <location>
        <begin position="245"/>
        <end position="270"/>
    </location>
</feature>
<dbReference type="InterPro" id="IPR048279">
    <property type="entry name" value="MdtK-like"/>
</dbReference>
<proteinExistence type="inferred from homology"/>
<evidence type="ECO:0000256" key="1">
    <source>
        <dbReference type="ARBA" id="ARBA00003408"/>
    </source>
</evidence>
<dbReference type="InterPro" id="IPR002528">
    <property type="entry name" value="MATE_fam"/>
</dbReference>
<evidence type="ECO:0000256" key="2">
    <source>
        <dbReference type="ARBA" id="ARBA00004651"/>
    </source>
</evidence>
<feature type="transmembrane region" description="Helical" evidence="13">
    <location>
        <begin position="290"/>
        <end position="311"/>
    </location>
</feature>
<evidence type="ECO:0000256" key="5">
    <source>
        <dbReference type="ARBA" id="ARBA00022448"/>
    </source>
</evidence>
<evidence type="ECO:0000256" key="10">
    <source>
        <dbReference type="ARBA" id="ARBA00023065"/>
    </source>
</evidence>
<evidence type="ECO:0000256" key="8">
    <source>
        <dbReference type="ARBA" id="ARBA00022692"/>
    </source>
</evidence>
<evidence type="ECO:0000256" key="13">
    <source>
        <dbReference type="SAM" id="Phobius"/>
    </source>
</evidence>
<keyword evidence="8 13" id="KW-0812">Transmembrane</keyword>
<keyword evidence="10" id="KW-0406">Ion transport</keyword>
<dbReference type="GO" id="GO:0042910">
    <property type="term" value="F:xenobiotic transmembrane transporter activity"/>
    <property type="evidence" value="ECO:0007669"/>
    <property type="project" value="InterPro"/>
</dbReference>
<dbReference type="EMBL" id="ACIP02000004">
    <property type="protein sequence ID" value="EEP27769.1"/>
    <property type="molecule type" value="Genomic_DNA"/>
</dbReference>
<dbReference type="STRING" id="626523.GCWU000342_01763"/>
<comment type="caution">
    <text evidence="14">The sequence shown here is derived from an EMBL/GenBank/DDBJ whole genome shotgun (WGS) entry which is preliminary data.</text>
</comment>
<feature type="transmembrane region" description="Helical" evidence="13">
    <location>
        <begin position="201"/>
        <end position="224"/>
    </location>
</feature>
<organism evidence="14 15">
    <name type="scientific">Shuttleworthella satelles DSM 14600</name>
    <dbReference type="NCBI Taxonomy" id="626523"/>
    <lineage>
        <taxon>Bacteria</taxon>
        <taxon>Bacillati</taxon>
        <taxon>Bacillota</taxon>
        <taxon>Clostridia</taxon>
        <taxon>Lachnospirales</taxon>
        <taxon>Lachnospiraceae</taxon>
        <taxon>Shuttleworthella</taxon>
    </lineage>
</organism>
<evidence type="ECO:0000256" key="4">
    <source>
        <dbReference type="ARBA" id="ARBA00020268"/>
    </source>
</evidence>
<dbReference type="eggNOG" id="COG0534">
    <property type="taxonomic scope" value="Bacteria"/>
</dbReference>
<dbReference type="RefSeq" id="WP_006906760.1">
    <property type="nucleotide sequence ID" value="NZ_GG665867.1"/>
</dbReference>
<reference evidence="14" key="1">
    <citation type="submission" date="2009-04" db="EMBL/GenBank/DDBJ databases">
        <authorList>
            <person name="Weinstock G."/>
            <person name="Sodergren E."/>
            <person name="Clifton S."/>
            <person name="Fulton L."/>
            <person name="Fulton B."/>
            <person name="Courtney L."/>
            <person name="Fronick C."/>
            <person name="Harrison M."/>
            <person name="Strong C."/>
            <person name="Farmer C."/>
            <person name="Delahaunty K."/>
            <person name="Markovic C."/>
            <person name="Hall O."/>
            <person name="Minx P."/>
            <person name="Tomlinson C."/>
            <person name="Mitreva M."/>
            <person name="Nelson J."/>
            <person name="Hou S."/>
            <person name="Wollam A."/>
            <person name="Pepin K.H."/>
            <person name="Johnson M."/>
            <person name="Bhonagiri V."/>
            <person name="Nash W.E."/>
            <person name="Warren W."/>
            <person name="Chinwalla A."/>
            <person name="Mardis E.R."/>
            <person name="Wilson R.K."/>
        </authorList>
    </citation>
    <scope>NUCLEOTIDE SEQUENCE [LARGE SCALE GENOMIC DNA]</scope>
    <source>
        <strain evidence="14">DSM 14600</strain>
    </source>
</reference>
<keyword evidence="9 13" id="KW-1133">Transmembrane helix</keyword>
<evidence type="ECO:0000256" key="9">
    <source>
        <dbReference type="ARBA" id="ARBA00022989"/>
    </source>
</evidence>
<dbReference type="HOGENOM" id="CLU_012893_0_1_9"/>
<feature type="transmembrane region" description="Helical" evidence="13">
    <location>
        <begin position="100"/>
        <end position="122"/>
    </location>
</feature>
<dbReference type="GO" id="GO:0015297">
    <property type="term" value="F:antiporter activity"/>
    <property type="evidence" value="ECO:0007669"/>
    <property type="project" value="UniProtKB-KW"/>
</dbReference>
<keyword evidence="11 13" id="KW-0472">Membrane</keyword>
<dbReference type="PANTHER" id="PTHR43298:SF2">
    <property type="entry name" value="FMN_FAD EXPORTER YEEO-RELATED"/>
    <property type="match status" value="1"/>
</dbReference>
<name>C4GCR9_9FIRM</name>
<feature type="transmembrane region" description="Helical" evidence="13">
    <location>
        <begin position="137"/>
        <end position="155"/>
    </location>
</feature>
<feature type="transmembrane region" description="Helical" evidence="13">
    <location>
        <begin position="364"/>
        <end position="386"/>
    </location>
</feature>
<keyword evidence="7" id="KW-1003">Cell membrane</keyword>
<evidence type="ECO:0000256" key="11">
    <source>
        <dbReference type="ARBA" id="ARBA00023136"/>
    </source>
</evidence>
<feature type="transmembrane region" description="Helical" evidence="13">
    <location>
        <begin position="323"/>
        <end position="344"/>
    </location>
</feature>
<dbReference type="PANTHER" id="PTHR43298">
    <property type="entry name" value="MULTIDRUG RESISTANCE PROTEIN NORM-RELATED"/>
    <property type="match status" value="1"/>
</dbReference>
<keyword evidence="5" id="KW-0813">Transport</keyword>
<evidence type="ECO:0000256" key="12">
    <source>
        <dbReference type="ARBA" id="ARBA00031636"/>
    </source>
</evidence>
<evidence type="ECO:0000256" key="7">
    <source>
        <dbReference type="ARBA" id="ARBA00022475"/>
    </source>
</evidence>
<comment type="function">
    <text evidence="1">Multidrug efflux pump.</text>
</comment>
<evidence type="ECO:0000313" key="14">
    <source>
        <dbReference type="EMBL" id="EEP27769.1"/>
    </source>
</evidence>
<accession>C4GCR9</accession>
<protein>
    <recommendedName>
        <fullName evidence="4">Probable multidrug resistance protein NorM</fullName>
    </recommendedName>
    <alternativeName>
        <fullName evidence="12">Multidrug-efflux transporter</fullName>
    </alternativeName>
</protein>
<gene>
    <name evidence="14" type="ORF">GCWU000342_01763</name>
</gene>
<dbReference type="GO" id="GO:0005886">
    <property type="term" value="C:plasma membrane"/>
    <property type="evidence" value="ECO:0007669"/>
    <property type="project" value="UniProtKB-SubCell"/>
</dbReference>
<feature type="transmembrane region" description="Helical" evidence="13">
    <location>
        <begin position="167"/>
        <end position="189"/>
    </location>
</feature>
<feature type="transmembrane region" description="Helical" evidence="13">
    <location>
        <begin position="422"/>
        <end position="442"/>
    </location>
</feature>
<keyword evidence="6" id="KW-0050">Antiport</keyword>
<comment type="similarity">
    <text evidence="3">Belongs to the multi antimicrobial extrusion (MATE) (TC 2.A.66.1) family.</text>
</comment>
<dbReference type="Proteomes" id="UP000003494">
    <property type="component" value="Unassembled WGS sequence"/>
</dbReference>
<dbReference type="GO" id="GO:0006811">
    <property type="term" value="P:monoatomic ion transport"/>
    <property type="evidence" value="ECO:0007669"/>
    <property type="project" value="UniProtKB-KW"/>
</dbReference>
<evidence type="ECO:0000256" key="3">
    <source>
        <dbReference type="ARBA" id="ARBA00010199"/>
    </source>
</evidence>
<sequence>MSEYKENKMGTMAIKPLVVSMSFPIMISMLVQALYNIVDSYFIGQYDPNYGVAALTVAFPLQTLMIAFGSGTGVGFNAILSRSLGEKNPQKAGASANTGILLNLINYLIFLILSITVTSAFVHGQTSQAQTIAYAENYLHIVLGLSAGLFLQMTFERMLQATGRSHLSMISQITGALVNTILDYMMIFGHGPFSKMGVAGAAYATVIGQFVAAAVGLSLNLYFCREFRLSLARVFRPQAAMVREIYYVGIPTVAMMAVGSVMSWGMNLILGHAAGDNGLTIFGIYFKLQSFFFMPVFGLNNGIIPILAYNYGARRKNRIKQTLRFGIMLAAVIMVTGTLVFWIFPNGLLKLFNASPQVTAMGIVALRIISIHFPLAAVGILFGGIFQAFAKSTYSLVVSLGRQMFVLLPVAWFLSLFGNVNIIWFCFIIAEGVSLALSIIFYRKVRCEMIEPLRE</sequence>
<dbReference type="Pfam" id="PF01554">
    <property type="entry name" value="MatE"/>
    <property type="match status" value="2"/>
</dbReference>
<feature type="transmembrane region" description="Helical" evidence="13">
    <location>
        <begin position="50"/>
        <end position="80"/>
    </location>
</feature>
<dbReference type="NCBIfam" id="TIGR00797">
    <property type="entry name" value="matE"/>
    <property type="match status" value="1"/>
</dbReference>
<dbReference type="InterPro" id="IPR050222">
    <property type="entry name" value="MATE_MdtK"/>
</dbReference>
<feature type="transmembrane region" description="Helical" evidence="13">
    <location>
        <begin position="12"/>
        <end position="38"/>
    </location>
</feature>